<keyword evidence="3" id="KW-1185">Reference proteome</keyword>
<evidence type="ECO:0000256" key="1">
    <source>
        <dbReference type="SAM" id="Phobius"/>
    </source>
</evidence>
<keyword evidence="1" id="KW-0812">Transmembrane</keyword>
<accession>A0ABP1E0P7</accession>
<proteinExistence type="predicted"/>
<organism evidence="2 3">
    <name type="scientific">Somion occarium</name>
    <dbReference type="NCBI Taxonomy" id="3059160"/>
    <lineage>
        <taxon>Eukaryota</taxon>
        <taxon>Fungi</taxon>
        <taxon>Dikarya</taxon>
        <taxon>Basidiomycota</taxon>
        <taxon>Agaricomycotina</taxon>
        <taxon>Agaricomycetes</taxon>
        <taxon>Polyporales</taxon>
        <taxon>Cerrenaceae</taxon>
        <taxon>Somion</taxon>
    </lineage>
</organism>
<keyword evidence="1" id="KW-1133">Transmembrane helix</keyword>
<keyword evidence="1" id="KW-0472">Membrane</keyword>
<reference evidence="3" key="1">
    <citation type="submission" date="2024-04" db="EMBL/GenBank/DDBJ databases">
        <authorList>
            <person name="Shaw F."/>
            <person name="Minotto A."/>
        </authorList>
    </citation>
    <scope>NUCLEOTIDE SEQUENCE [LARGE SCALE GENOMIC DNA]</scope>
</reference>
<dbReference type="Proteomes" id="UP001497453">
    <property type="component" value="Chromosome 7"/>
</dbReference>
<dbReference type="EMBL" id="OZ037950">
    <property type="protein sequence ID" value="CAL1713645.1"/>
    <property type="molecule type" value="Genomic_DNA"/>
</dbReference>
<evidence type="ECO:0000313" key="2">
    <source>
        <dbReference type="EMBL" id="CAL1713645.1"/>
    </source>
</evidence>
<protein>
    <submittedName>
        <fullName evidence="2">Uncharacterized protein</fullName>
    </submittedName>
</protein>
<name>A0ABP1E0P7_9APHY</name>
<evidence type="ECO:0000313" key="3">
    <source>
        <dbReference type="Proteomes" id="UP001497453"/>
    </source>
</evidence>
<gene>
    <name evidence="2" type="ORF">GFSPODELE1_LOCUS9397</name>
</gene>
<sequence length="137" mass="15041">MPYTQESGGSKAPSVGLIVAAAIVFLALFILLLFRNFRLSSRVGNRSLPIAIPTDSQWSSTIERLPWRPYFLRWVCPLPWNVDSHRMPTIATAITLLHNIASRPDVAMDHSMGANDPEGGTLSTVDVAIPRTGSRLT</sequence>
<feature type="transmembrane region" description="Helical" evidence="1">
    <location>
        <begin position="12"/>
        <end position="34"/>
    </location>
</feature>